<keyword evidence="1" id="KW-0175">Coiled coil</keyword>
<comment type="caution">
    <text evidence="2">The sequence shown here is derived from an EMBL/GenBank/DDBJ whole genome shotgun (WGS) entry which is preliminary data.</text>
</comment>
<name>A0ABW3EA40_9LACO</name>
<dbReference type="RefSeq" id="WP_137638849.1">
    <property type="nucleotide sequence ID" value="NZ_BJDN01000047.1"/>
</dbReference>
<proteinExistence type="predicted"/>
<organism evidence="2 3">
    <name type="scientific">Loigolactobacillus binensis</name>
    <dbReference type="NCBI Taxonomy" id="2559922"/>
    <lineage>
        <taxon>Bacteria</taxon>
        <taxon>Bacillati</taxon>
        <taxon>Bacillota</taxon>
        <taxon>Bacilli</taxon>
        <taxon>Lactobacillales</taxon>
        <taxon>Lactobacillaceae</taxon>
        <taxon>Loigolactobacillus</taxon>
    </lineage>
</organism>
<dbReference type="Gene3D" id="1.10.1660.10">
    <property type="match status" value="1"/>
</dbReference>
<evidence type="ECO:0000313" key="3">
    <source>
        <dbReference type="Proteomes" id="UP001597104"/>
    </source>
</evidence>
<dbReference type="Proteomes" id="UP001597104">
    <property type="component" value="Unassembled WGS sequence"/>
</dbReference>
<dbReference type="SUPFAM" id="SSF46955">
    <property type="entry name" value="Putative DNA-binding domain"/>
    <property type="match status" value="1"/>
</dbReference>
<accession>A0ABW3EA40</accession>
<keyword evidence="3" id="KW-1185">Reference proteome</keyword>
<dbReference type="EMBL" id="JBHTIO010000009">
    <property type="protein sequence ID" value="MFD0896586.1"/>
    <property type="molecule type" value="Genomic_DNA"/>
</dbReference>
<gene>
    <name evidence="2" type="ORF">ACFQZ7_02360</name>
</gene>
<reference evidence="3" key="1">
    <citation type="journal article" date="2019" name="Int. J. Syst. Evol. Microbiol.">
        <title>The Global Catalogue of Microorganisms (GCM) 10K type strain sequencing project: providing services to taxonomists for standard genome sequencing and annotation.</title>
        <authorList>
            <consortium name="The Broad Institute Genomics Platform"/>
            <consortium name="The Broad Institute Genome Sequencing Center for Infectious Disease"/>
            <person name="Wu L."/>
            <person name="Ma J."/>
        </authorList>
    </citation>
    <scope>NUCLEOTIDE SEQUENCE [LARGE SCALE GENOMIC DNA]</scope>
    <source>
        <strain evidence="3">CCM 8925</strain>
    </source>
</reference>
<sequence>MANQQLSQQTGIPPAQLALYQRTILPQLTLMNEAQVVTLIKFMAEMQTAGVDLAALKHYAQLQNEKQQLLAAQAALLKQTLTQLAEKRHDLQAELAHVKQLQRGTDFSEAELRQLER</sequence>
<protein>
    <recommendedName>
        <fullName evidence="4">HTH merR-type domain-containing protein</fullName>
    </recommendedName>
</protein>
<feature type="coiled-coil region" evidence="1">
    <location>
        <begin position="59"/>
        <end position="101"/>
    </location>
</feature>
<evidence type="ECO:0000256" key="1">
    <source>
        <dbReference type="SAM" id="Coils"/>
    </source>
</evidence>
<evidence type="ECO:0008006" key="4">
    <source>
        <dbReference type="Google" id="ProtNLM"/>
    </source>
</evidence>
<evidence type="ECO:0000313" key="2">
    <source>
        <dbReference type="EMBL" id="MFD0896586.1"/>
    </source>
</evidence>
<dbReference type="InterPro" id="IPR009061">
    <property type="entry name" value="DNA-bd_dom_put_sf"/>
</dbReference>